<feature type="region of interest" description="Disordered" evidence="1">
    <location>
        <begin position="204"/>
        <end position="340"/>
    </location>
</feature>
<keyword evidence="5" id="KW-1185">Reference proteome</keyword>
<evidence type="ECO:0000256" key="1">
    <source>
        <dbReference type="SAM" id="MobiDB-lite"/>
    </source>
</evidence>
<dbReference type="AlphaFoldDB" id="A0A1S1R7E2"/>
<proteinExistence type="predicted"/>
<evidence type="ECO:0000313" key="4">
    <source>
        <dbReference type="EMBL" id="OHV41192.1"/>
    </source>
</evidence>
<protein>
    <recommendedName>
        <fullName evidence="3">PH domain-containing protein</fullName>
    </recommendedName>
</protein>
<name>A0A1S1R7E2_9ACTN</name>
<feature type="region of interest" description="Disordered" evidence="1">
    <location>
        <begin position="360"/>
        <end position="388"/>
    </location>
</feature>
<dbReference type="Pfam" id="PF25362">
    <property type="entry name" value="bPH_11"/>
    <property type="match status" value="1"/>
</dbReference>
<keyword evidence="2" id="KW-1133">Transmembrane helix</keyword>
<evidence type="ECO:0000256" key="2">
    <source>
        <dbReference type="SAM" id="Phobius"/>
    </source>
</evidence>
<evidence type="ECO:0000313" key="5">
    <source>
        <dbReference type="Proteomes" id="UP000179627"/>
    </source>
</evidence>
<keyword evidence="2" id="KW-0812">Transmembrane</keyword>
<accession>A0A1S1R7E2</accession>
<feature type="region of interest" description="Disordered" evidence="1">
    <location>
        <begin position="570"/>
        <end position="591"/>
    </location>
</feature>
<feature type="compositionally biased region" description="Gly residues" evidence="1">
    <location>
        <begin position="282"/>
        <end position="291"/>
    </location>
</feature>
<keyword evidence="2" id="KW-0472">Membrane</keyword>
<dbReference type="OrthoDB" id="4774775at2"/>
<evidence type="ECO:0000259" key="3">
    <source>
        <dbReference type="Pfam" id="PF25362"/>
    </source>
</evidence>
<dbReference type="Proteomes" id="UP000179627">
    <property type="component" value="Unassembled WGS sequence"/>
</dbReference>
<sequence>MTSLPRSVLPRSVRLPAVSSGAPAAPLALAGPVVLAAGRPSGPVLNLLLAVGLLLMAVAVIGAMRRAWRDRDQQQEDDLPDLPEPPEETGNVLAAPLRGRYLGTVDAGRWREWITARGLAGKDGDYIAVYEMGVRVDRDGQPFWIPREAVRGARLERGHAGKVAAPSRLIVVAWSFEGRELEAGFRGEDRARQPKVVRSVHDLIGPMPTAPMSGDITSPHAVPRPRARLRPRVPAPPRPAAPAGRPADGGAVPSGGPATMPIPVNGRQPRWRRGDPRPAGIPVGGPHGGAPAGPTARSDESGLPVPAAASTHELEQTTGIRRTGSFVVSPRGGEARDTGAHEVDHRSTGAHAPAPFVTGAYPTGGHSTGGHSTGGHPAAGHPTGGYETGALEAGSHGTGSHGTGAYTTGAYTTGAYSTGSSSTNGYETGSRRTGGYDTGGYDTGSHTTGAYSAGTRATGAGTGATGGYDIGVGTGAHLAGAYETGAHPTGGYPTGAYDTGAYSTGAHDTVGRGATVHGGGPSGTGAYDVAAFPEREAYPGTAEAGYQGDQAASGAHHPWPVVPVAGRSRDEDVHRFALPPGERGPGWEGRR</sequence>
<organism evidence="4 5">
    <name type="scientific">Parafrankia colletiae</name>
    <dbReference type="NCBI Taxonomy" id="573497"/>
    <lineage>
        <taxon>Bacteria</taxon>
        <taxon>Bacillati</taxon>
        <taxon>Actinomycetota</taxon>
        <taxon>Actinomycetes</taxon>
        <taxon>Frankiales</taxon>
        <taxon>Frankiaceae</taxon>
        <taxon>Parafrankia</taxon>
    </lineage>
</organism>
<feature type="compositionally biased region" description="Low complexity" evidence="1">
    <location>
        <begin position="241"/>
        <end position="251"/>
    </location>
</feature>
<reference evidence="5" key="1">
    <citation type="submission" date="2016-07" db="EMBL/GenBank/DDBJ databases">
        <title>Sequence Frankia sp. strain CcI1.17.</title>
        <authorList>
            <person name="Ghodhbane-Gtari F."/>
            <person name="Swanson E."/>
            <person name="Gueddou A."/>
            <person name="Morris K."/>
            <person name="Hezbri K."/>
            <person name="Ktari A."/>
            <person name="Nouioui I."/>
            <person name="Abebe-Akele F."/>
            <person name="Simpson S."/>
            <person name="Thomas K."/>
            <person name="Gtari M."/>
            <person name="Tisa L.S."/>
            <person name="Hurst S."/>
        </authorList>
    </citation>
    <scope>NUCLEOTIDE SEQUENCE [LARGE SCALE GENOMIC DNA]</scope>
    <source>
        <strain evidence="5">Cc1.17</strain>
    </source>
</reference>
<gene>
    <name evidence="4" type="ORF">CC117_13440</name>
</gene>
<feature type="domain" description="PH" evidence="3">
    <location>
        <begin position="79"/>
        <end position="200"/>
    </location>
</feature>
<dbReference type="InterPro" id="IPR057446">
    <property type="entry name" value="PH_bac"/>
</dbReference>
<feature type="transmembrane region" description="Helical" evidence="2">
    <location>
        <begin position="46"/>
        <end position="64"/>
    </location>
</feature>
<dbReference type="EMBL" id="MBLM01000058">
    <property type="protein sequence ID" value="OHV41192.1"/>
    <property type="molecule type" value="Genomic_DNA"/>
</dbReference>
<comment type="caution">
    <text evidence="4">The sequence shown here is derived from an EMBL/GenBank/DDBJ whole genome shotgun (WGS) entry which is preliminary data.</text>
</comment>